<keyword evidence="2" id="KW-1185">Reference proteome</keyword>
<reference evidence="1 2" key="1">
    <citation type="submission" date="2021-02" db="EMBL/GenBank/DDBJ databases">
        <title>Actinophytocola xerophila sp. nov., isolated from soil of cotton cropping field.</title>
        <authorList>
            <person name="Huang R."/>
            <person name="Chen X."/>
            <person name="Ge X."/>
            <person name="Liu W."/>
        </authorList>
    </citation>
    <scope>NUCLEOTIDE SEQUENCE [LARGE SCALE GENOMIC DNA]</scope>
    <source>
        <strain evidence="1 2">S1-96</strain>
    </source>
</reference>
<dbReference type="EMBL" id="JAFFZE010000023">
    <property type="protein sequence ID" value="MCT2587094.1"/>
    <property type="molecule type" value="Genomic_DNA"/>
</dbReference>
<evidence type="ECO:0000313" key="2">
    <source>
        <dbReference type="Proteomes" id="UP001156441"/>
    </source>
</evidence>
<gene>
    <name evidence="1" type="ORF">JT362_28615</name>
</gene>
<evidence type="ECO:0000313" key="1">
    <source>
        <dbReference type="EMBL" id="MCT2587094.1"/>
    </source>
</evidence>
<name>A0ABT2JIN1_9PSEU</name>
<protein>
    <submittedName>
        <fullName evidence="1">Uncharacterized protein</fullName>
    </submittedName>
</protein>
<organism evidence="1 2">
    <name type="scientific">Actinophytocola gossypii</name>
    <dbReference type="NCBI Taxonomy" id="2812003"/>
    <lineage>
        <taxon>Bacteria</taxon>
        <taxon>Bacillati</taxon>
        <taxon>Actinomycetota</taxon>
        <taxon>Actinomycetes</taxon>
        <taxon>Pseudonocardiales</taxon>
        <taxon>Pseudonocardiaceae</taxon>
    </lineage>
</organism>
<dbReference type="Proteomes" id="UP001156441">
    <property type="component" value="Unassembled WGS sequence"/>
</dbReference>
<sequence length="97" mass="11225">MNTKEYKYVLLMVGRNPFLNTTVTTEDVKGTETELTTALRPWLLAYLRNGFHDNGWYSACLVAPDEHGSYDTYHSLAMEDIIWYWDEECAPLSQLAK</sequence>
<accession>A0ABT2JIN1</accession>
<proteinExistence type="predicted"/>
<dbReference type="RefSeq" id="WP_260194982.1">
    <property type="nucleotide sequence ID" value="NZ_JAFFZE010000023.1"/>
</dbReference>
<comment type="caution">
    <text evidence="1">The sequence shown here is derived from an EMBL/GenBank/DDBJ whole genome shotgun (WGS) entry which is preliminary data.</text>
</comment>